<protein>
    <submittedName>
        <fullName evidence="1">Uncharacterized protein</fullName>
    </submittedName>
</protein>
<name>A0A5B7IK43_PORTR</name>
<gene>
    <name evidence="1" type="ORF">E2C01_075805</name>
</gene>
<proteinExistence type="predicted"/>
<organism evidence="1 2">
    <name type="scientific">Portunus trituberculatus</name>
    <name type="common">Swimming crab</name>
    <name type="synonym">Neptunus trituberculatus</name>
    <dbReference type="NCBI Taxonomy" id="210409"/>
    <lineage>
        <taxon>Eukaryota</taxon>
        <taxon>Metazoa</taxon>
        <taxon>Ecdysozoa</taxon>
        <taxon>Arthropoda</taxon>
        <taxon>Crustacea</taxon>
        <taxon>Multicrustacea</taxon>
        <taxon>Malacostraca</taxon>
        <taxon>Eumalacostraca</taxon>
        <taxon>Eucarida</taxon>
        <taxon>Decapoda</taxon>
        <taxon>Pleocyemata</taxon>
        <taxon>Brachyura</taxon>
        <taxon>Eubrachyura</taxon>
        <taxon>Portunoidea</taxon>
        <taxon>Portunidae</taxon>
        <taxon>Portuninae</taxon>
        <taxon>Portunus</taxon>
    </lineage>
</organism>
<dbReference type="EMBL" id="VSRR010056240">
    <property type="protein sequence ID" value="MPC81198.1"/>
    <property type="molecule type" value="Genomic_DNA"/>
</dbReference>
<accession>A0A5B7IK43</accession>
<keyword evidence="2" id="KW-1185">Reference proteome</keyword>
<sequence>MIQFFTPGKSSRALMANWGPKLAGLWPAGCDTHLT</sequence>
<evidence type="ECO:0000313" key="2">
    <source>
        <dbReference type="Proteomes" id="UP000324222"/>
    </source>
</evidence>
<comment type="caution">
    <text evidence="1">The sequence shown here is derived from an EMBL/GenBank/DDBJ whole genome shotgun (WGS) entry which is preliminary data.</text>
</comment>
<dbReference type="Proteomes" id="UP000324222">
    <property type="component" value="Unassembled WGS sequence"/>
</dbReference>
<reference evidence="1 2" key="1">
    <citation type="submission" date="2019-05" db="EMBL/GenBank/DDBJ databases">
        <title>Another draft genome of Portunus trituberculatus and its Hox gene families provides insights of decapod evolution.</title>
        <authorList>
            <person name="Jeong J.-H."/>
            <person name="Song I."/>
            <person name="Kim S."/>
            <person name="Choi T."/>
            <person name="Kim D."/>
            <person name="Ryu S."/>
            <person name="Kim W."/>
        </authorList>
    </citation>
    <scope>NUCLEOTIDE SEQUENCE [LARGE SCALE GENOMIC DNA]</scope>
    <source>
        <tissue evidence="1">Muscle</tissue>
    </source>
</reference>
<evidence type="ECO:0000313" key="1">
    <source>
        <dbReference type="EMBL" id="MPC81198.1"/>
    </source>
</evidence>
<dbReference type="AlphaFoldDB" id="A0A5B7IK43"/>